<evidence type="ECO:0000313" key="3">
    <source>
        <dbReference type="Proteomes" id="UP000272942"/>
    </source>
</evidence>
<accession>A0A183B8K6</accession>
<dbReference type="EMBL" id="UZAN01060898">
    <property type="protein sequence ID" value="VDP92813.1"/>
    <property type="molecule type" value="Genomic_DNA"/>
</dbReference>
<name>A0A183B8K6_9TREM</name>
<evidence type="ECO:0000256" key="1">
    <source>
        <dbReference type="SAM" id="MobiDB-lite"/>
    </source>
</evidence>
<keyword evidence="3" id="KW-1185">Reference proteome</keyword>
<dbReference type="WBParaSite" id="ECPE_0001558101-mRNA-1">
    <property type="protein sequence ID" value="ECPE_0001558101-mRNA-1"/>
    <property type="gene ID" value="ECPE_0001558101"/>
</dbReference>
<dbReference type="Proteomes" id="UP000272942">
    <property type="component" value="Unassembled WGS sequence"/>
</dbReference>
<reference evidence="2 3" key="2">
    <citation type="submission" date="2018-11" db="EMBL/GenBank/DDBJ databases">
        <authorList>
            <consortium name="Pathogen Informatics"/>
        </authorList>
    </citation>
    <scope>NUCLEOTIDE SEQUENCE [LARGE SCALE GENOMIC DNA]</scope>
    <source>
        <strain evidence="2 3">Egypt</strain>
    </source>
</reference>
<gene>
    <name evidence="2" type="ORF">ECPE_LOCUS15541</name>
</gene>
<evidence type="ECO:0000313" key="2">
    <source>
        <dbReference type="EMBL" id="VDP92813.1"/>
    </source>
</evidence>
<sequence>MGPIEPDAQTQRLEVLQETMLTTTRNGRIDHYSPTNNPQLARKIYTECQYVGAVDQRISRYDWVKPAGTARERRGNARAKCGPSSAGIDQKKDV</sequence>
<proteinExistence type="predicted"/>
<organism evidence="4">
    <name type="scientific">Echinostoma caproni</name>
    <dbReference type="NCBI Taxonomy" id="27848"/>
    <lineage>
        <taxon>Eukaryota</taxon>
        <taxon>Metazoa</taxon>
        <taxon>Spiralia</taxon>
        <taxon>Lophotrochozoa</taxon>
        <taxon>Platyhelminthes</taxon>
        <taxon>Trematoda</taxon>
        <taxon>Digenea</taxon>
        <taxon>Plagiorchiida</taxon>
        <taxon>Echinostomata</taxon>
        <taxon>Echinostomatoidea</taxon>
        <taxon>Echinostomatidae</taxon>
        <taxon>Echinostoma</taxon>
    </lineage>
</organism>
<evidence type="ECO:0000313" key="4">
    <source>
        <dbReference type="WBParaSite" id="ECPE_0001558101-mRNA-1"/>
    </source>
</evidence>
<dbReference type="AlphaFoldDB" id="A0A183B8K6"/>
<protein>
    <submittedName>
        <fullName evidence="4">DNA-directed RNA polymerase</fullName>
    </submittedName>
</protein>
<reference evidence="4" key="1">
    <citation type="submission" date="2016-06" db="UniProtKB">
        <authorList>
            <consortium name="WormBaseParasite"/>
        </authorList>
    </citation>
    <scope>IDENTIFICATION</scope>
</reference>
<feature type="region of interest" description="Disordered" evidence="1">
    <location>
        <begin position="70"/>
        <end position="94"/>
    </location>
</feature>